<evidence type="ECO:0000313" key="2">
    <source>
        <dbReference type="Proteomes" id="UP000694906"/>
    </source>
</evidence>
<organism evidence="2 3">
    <name type="scientific">Heterocephalus glaber</name>
    <name type="common">Naked mole rat</name>
    <dbReference type="NCBI Taxonomy" id="10181"/>
    <lineage>
        <taxon>Eukaryota</taxon>
        <taxon>Metazoa</taxon>
        <taxon>Chordata</taxon>
        <taxon>Craniata</taxon>
        <taxon>Vertebrata</taxon>
        <taxon>Euteleostomi</taxon>
        <taxon>Mammalia</taxon>
        <taxon>Eutheria</taxon>
        <taxon>Euarchontoglires</taxon>
        <taxon>Glires</taxon>
        <taxon>Rodentia</taxon>
        <taxon>Hystricomorpha</taxon>
        <taxon>Bathyergidae</taxon>
        <taxon>Heterocephalus</taxon>
    </lineage>
</organism>
<keyword evidence="2" id="KW-1185">Reference proteome</keyword>
<feature type="region of interest" description="Disordered" evidence="1">
    <location>
        <begin position="1"/>
        <end position="25"/>
    </location>
</feature>
<feature type="compositionally biased region" description="Low complexity" evidence="1">
    <location>
        <begin position="1"/>
        <end position="13"/>
    </location>
</feature>
<dbReference type="Proteomes" id="UP000694906">
    <property type="component" value="Unplaced"/>
</dbReference>
<accession>A0AAX6SPX0</accession>
<dbReference type="GeneID" id="101703793"/>
<reference evidence="3" key="1">
    <citation type="submission" date="2025-08" db="UniProtKB">
        <authorList>
            <consortium name="RefSeq"/>
        </authorList>
    </citation>
    <scope>IDENTIFICATION</scope>
</reference>
<proteinExistence type="predicted"/>
<dbReference type="RefSeq" id="XP_021111476.1">
    <property type="nucleotide sequence ID" value="XM_021255817.1"/>
</dbReference>
<feature type="region of interest" description="Disordered" evidence="1">
    <location>
        <begin position="39"/>
        <end position="138"/>
    </location>
</feature>
<evidence type="ECO:0000313" key="3">
    <source>
        <dbReference type="RefSeq" id="XP_021111476.1"/>
    </source>
</evidence>
<protein>
    <submittedName>
        <fullName evidence="3">Zinc finger CCHC domain-containing protein 8-like</fullName>
    </submittedName>
</protein>
<gene>
    <name evidence="3" type="primary">LOC101703793</name>
</gene>
<evidence type="ECO:0000256" key="1">
    <source>
        <dbReference type="SAM" id="MobiDB-lite"/>
    </source>
</evidence>
<name>A0AAX6SPX0_HETGA</name>
<dbReference type="AlphaFoldDB" id="A0AAX6SPX0"/>
<sequence>MNSSSKRSSSQYSLVVQRHRRKKARPCTCGQAFNWEELNLPVPEEKTPQESTVEESEAPDPCTKSAKVERPLLESAPEPTLVSEREEEDSEGLLPGNGSVVSNCDIKNRGSQKLLRGDTSPSTATKIHRPIPDVTEPASRIVPLEFTVRKGQNLAKELSPKPAGRQKGF</sequence>